<evidence type="ECO:0000313" key="7">
    <source>
        <dbReference type="Proteomes" id="UP000003940"/>
    </source>
</evidence>
<dbReference type="EMBL" id="CP003510">
    <property type="protein sequence ID" value="AFP78797.1"/>
    <property type="molecule type" value="Genomic_DNA"/>
</dbReference>
<dbReference type="AlphaFoldDB" id="J3TQV4"/>
<dbReference type="PANTHER" id="PTHR43806:SF11">
    <property type="entry name" value="CEREVISIN-RELATED"/>
    <property type="match status" value="1"/>
</dbReference>
<evidence type="ECO:0000256" key="1">
    <source>
        <dbReference type="ARBA" id="ARBA00011073"/>
    </source>
</evidence>
<dbReference type="InterPro" id="IPR023828">
    <property type="entry name" value="Peptidase_S8_Ser-AS"/>
</dbReference>
<dbReference type="RefSeq" id="WP_014885851.1">
    <property type="nucleotide sequence ID" value="NC_018410.1"/>
</dbReference>
<dbReference type="GO" id="GO:0004252">
    <property type="term" value="F:serine-type endopeptidase activity"/>
    <property type="evidence" value="ECO:0007669"/>
    <property type="project" value="InterPro"/>
</dbReference>
<sequence length="658" mass="74696">MKLNKIISVISLGITTAVVPISAFFSNNKKPTDNSTNRESNQPIATVAQSSEQLDGETKNTVDQSENLVNESSALSYDFESNDYFQGFITFKGNFVIFDKNNILELIKKQPQVINATKSDVIENYYLVSFFFKKDSDDRQKFDRFLKQYDLVGDFYEIENNKSPNKTTLPQAFNKNLHPWDLNYGGGVESNLNRYKRNFDSNNYTDFERNNAIQDIRYKINLQNEKRIGVAVLEAGQGSEYQERALIDANDKFYFDNNVTKIYNRWDIFWKGDIRWPTYGEHATRVASVISGTNGVNPYHNLYGVKANIVTLSFGQAESGLENEIAYIKKLDNVKIVNSSWIYGHPKIASGALFNYNYYARYMDLLAVNDRDMIYVFAAGNNGEKTLNKLSGFQLSYNSIIVGSNDLSGSWSDFSSWGSNTYSSPLILANGEGYNFKGSGPNGSEGTSYAAPFISGVLANTLIQYKQKYKLGINSIIAKTILGVSSSKAKQDRSTEQLGLNEKNGVGILNYQKIKSAFDHLNYIKWAGRDRVLVNNIWKSKNNDKSLTVENLQLKKGDNLRISLSWLFKPTKTTVYNSNKDKVNLTDFIDYNNQDFDLQIRSKNGSFSRKSLSLNNFEFIQVPIQEDGEYEIIVSKYGKHQSSLDETELALSWTKERI</sequence>
<dbReference type="GO" id="GO:0006508">
    <property type="term" value="P:proteolysis"/>
    <property type="evidence" value="ECO:0007669"/>
    <property type="project" value="UniProtKB-KW"/>
</dbReference>
<comment type="similarity">
    <text evidence="1">Belongs to the peptidase S8 family.</text>
</comment>
<name>J3TQV4_MYCGL</name>
<dbReference type="GO" id="GO:0005615">
    <property type="term" value="C:extracellular space"/>
    <property type="evidence" value="ECO:0007669"/>
    <property type="project" value="TreeGrafter"/>
</dbReference>
<dbReference type="HOGENOM" id="CLU_428847_0_0_14"/>
<feature type="domain" description="Peptidase S8/S53" evidence="5">
    <location>
        <begin position="253"/>
        <end position="491"/>
    </location>
</feature>
<dbReference type="SUPFAM" id="SSF52743">
    <property type="entry name" value="Subtilisin-like"/>
    <property type="match status" value="1"/>
</dbReference>
<dbReference type="Pfam" id="PF00082">
    <property type="entry name" value="Peptidase_S8"/>
    <property type="match status" value="1"/>
</dbReference>
<accession>J3TQV4</accession>
<dbReference type="KEGG" id="mgw:HFMG01WIA_0815"/>
<dbReference type="SUPFAM" id="SSF49785">
    <property type="entry name" value="Galactose-binding domain-like"/>
    <property type="match status" value="1"/>
</dbReference>
<proteinExistence type="inferred from homology"/>
<dbReference type="PROSITE" id="PS00138">
    <property type="entry name" value="SUBTILASE_SER"/>
    <property type="match status" value="1"/>
</dbReference>
<evidence type="ECO:0000256" key="4">
    <source>
        <dbReference type="ARBA" id="ARBA00022825"/>
    </source>
</evidence>
<dbReference type="InterPro" id="IPR050131">
    <property type="entry name" value="Peptidase_S8_subtilisin-like"/>
</dbReference>
<dbReference type="InterPro" id="IPR036852">
    <property type="entry name" value="Peptidase_S8/S53_dom_sf"/>
</dbReference>
<organism evidence="6 7">
    <name type="scientific">Mycoplasmoides gallisepticum WI01_2001.043-13-2P</name>
    <dbReference type="NCBI Taxonomy" id="1159201"/>
    <lineage>
        <taxon>Bacteria</taxon>
        <taxon>Bacillati</taxon>
        <taxon>Mycoplasmatota</taxon>
        <taxon>Mycoplasmoidales</taxon>
        <taxon>Mycoplasmoidaceae</taxon>
        <taxon>Mycoplasmoides</taxon>
    </lineage>
</organism>
<evidence type="ECO:0000256" key="2">
    <source>
        <dbReference type="ARBA" id="ARBA00022670"/>
    </source>
</evidence>
<protein>
    <submittedName>
        <fullName evidence="6">Subtilisin-like serine protease</fullName>
    </submittedName>
</protein>
<dbReference type="Proteomes" id="UP000003940">
    <property type="component" value="Chromosome"/>
</dbReference>
<evidence type="ECO:0000313" key="6">
    <source>
        <dbReference type="EMBL" id="AFP78797.1"/>
    </source>
</evidence>
<evidence type="ECO:0000256" key="3">
    <source>
        <dbReference type="ARBA" id="ARBA00022801"/>
    </source>
</evidence>
<evidence type="ECO:0000259" key="5">
    <source>
        <dbReference type="Pfam" id="PF00082"/>
    </source>
</evidence>
<gene>
    <name evidence="6" type="ORF">HFMG01WIA_0815</name>
</gene>
<dbReference type="Gene3D" id="3.40.50.200">
    <property type="entry name" value="Peptidase S8/S53 domain"/>
    <property type="match status" value="1"/>
</dbReference>
<keyword evidence="4" id="KW-0720">Serine protease</keyword>
<keyword evidence="3" id="KW-0378">Hydrolase</keyword>
<dbReference type="PANTHER" id="PTHR43806">
    <property type="entry name" value="PEPTIDASE S8"/>
    <property type="match status" value="1"/>
</dbReference>
<dbReference type="InterPro" id="IPR000209">
    <property type="entry name" value="Peptidase_S8/S53_dom"/>
</dbReference>
<reference evidence="6 7" key="1">
    <citation type="journal article" date="2012" name="Microbiology">
        <title>Extensive variation in surface lipoprotein gene content and genomic changes associated with virulence during evolution of a novel North American house finch epizootic strain of Mycoplasma gallisepticum.</title>
        <authorList>
            <person name="Tulman E.R."/>
            <person name="Liao X."/>
            <person name="Szczepanek S.M."/>
            <person name="Ley D.H."/>
            <person name="Kutish G.F."/>
            <person name="Geary S.J."/>
        </authorList>
    </citation>
    <scope>NUCLEOTIDE SEQUENCE [LARGE SCALE GENOMIC DNA]</scope>
    <source>
        <strain evidence="7">House finch-associated</strain>
    </source>
</reference>
<dbReference type="InterPro" id="IPR008979">
    <property type="entry name" value="Galactose-bd-like_sf"/>
</dbReference>
<keyword evidence="2 6" id="KW-0645">Protease</keyword>